<evidence type="ECO:0000256" key="2">
    <source>
        <dbReference type="ARBA" id="ARBA00022475"/>
    </source>
</evidence>
<dbReference type="InterPro" id="IPR000620">
    <property type="entry name" value="EamA_dom"/>
</dbReference>
<feature type="transmembrane region" description="Helical" evidence="6">
    <location>
        <begin position="187"/>
        <end position="207"/>
    </location>
</feature>
<keyword evidence="5 6" id="KW-0472">Membrane</keyword>
<gene>
    <name evidence="8" type="ORF">GCM10007315_05670</name>
</gene>
<reference evidence="8" key="2">
    <citation type="submission" date="2020-09" db="EMBL/GenBank/DDBJ databases">
        <authorList>
            <person name="Sun Q."/>
            <person name="Kim S."/>
        </authorList>
    </citation>
    <scope>NUCLEOTIDE SEQUENCE</scope>
    <source>
        <strain evidence="8">KCTC 23310</strain>
    </source>
</reference>
<evidence type="ECO:0000313" key="9">
    <source>
        <dbReference type="Proteomes" id="UP000638981"/>
    </source>
</evidence>
<dbReference type="InterPro" id="IPR050638">
    <property type="entry name" value="AA-Vitamin_Transporters"/>
</dbReference>
<dbReference type="RefSeq" id="WP_189410071.1">
    <property type="nucleotide sequence ID" value="NZ_BMYJ01000001.1"/>
</dbReference>
<protein>
    <recommendedName>
        <fullName evidence="7">EamA domain-containing protein</fullName>
    </recommendedName>
</protein>
<evidence type="ECO:0000256" key="4">
    <source>
        <dbReference type="ARBA" id="ARBA00022989"/>
    </source>
</evidence>
<feature type="transmembrane region" description="Helical" evidence="6">
    <location>
        <begin position="12"/>
        <end position="33"/>
    </location>
</feature>
<comment type="caution">
    <text evidence="8">The sequence shown here is derived from an EMBL/GenBank/DDBJ whole genome shotgun (WGS) entry which is preliminary data.</text>
</comment>
<sequence length="306" mass="31403">MTTLIAPARQSLLWANLVCALSMIIWAAGLPAADLVIPIIPPFALTALRCGLAGLVLLAVWAAFEGITPIRRADWGKGIAVGSLGIGLAAVCLVVGQAYTDPVTVGIITASMPLIGMGLEVALDGRRITRPLIIGMALSLVGGMVALAHGKFTLDLGLGALATFGSCLFYTWGSRATVTAFPALTDLGRTTITICGGAIAAAVAAVLAQATGFSPAVDWSLMGLREWGALAVFSLLSLALMQVLWIISVARIGIGASSLHMNAVPFYVMAIFFLMGGAWSNLQLGGAALVVLGVMIAQGFIGGKRA</sequence>
<feature type="transmembrane region" description="Helical" evidence="6">
    <location>
        <begin position="76"/>
        <end position="99"/>
    </location>
</feature>
<dbReference type="EMBL" id="BMYJ01000001">
    <property type="protein sequence ID" value="GHC46758.1"/>
    <property type="molecule type" value="Genomic_DNA"/>
</dbReference>
<feature type="transmembrane region" description="Helical" evidence="6">
    <location>
        <begin position="105"/>
        <end position="123"/>
    </location>
</feature>
<reference evidence="8" key="1">
    <citation type="journal article" date="2014" name="Int. J. Syst. Evol. Microbiol.">
        <title>Complete genome sequence of Corynebacterium casei LMG S-19264T (=DSM 44701T), isolated from a smear-ripened cheese.</title>
        <authorList>
            <consortium name="US DOE Joint Genome Institute (JGI-PGF)"/>
            <person name="Walter F."/>
            <person name="Albersmeier A."/>
            <person name="Kalinowski J."/>
            <person name="Ruckert C."/>
        </authorList>
    </citation>
    <scope>NUCLEOTIDE SEQUENCE</scope>
    <source>
        <strain evidence="8">KCTC 23310</strain>
    </source>
</reference>
<evidence type="ECO:0000256" key="6">
    <source>
        <dbReference type="SAM" id="Phobius"/>
    </source>
</evidence>
<name>A0A918THC4_9RHOB</name>
<comment type="subcellular location">
    <subcellularLocation>
        <location evidence="1">Cell membrane</location>
        <topology evidence="1">Multi-pass membrane protein</topology>
    </subcellularLocation>
</comment>
<evidence type="ECO:0000256" key="5">
    <source>
        <dbReference type="ARBA" id="ARBA00023136"/>
    </source>
</evidence>
<dbReference type="Pfam" id="PF00892">
    <property type="entry name" value="EamA"/>
    <property type="match status" value="1"/>
</dbReference>
<keyword evidence="2" id="KW-1003">Cell membrane</keyword>
<feature type="transmembrane region" description="Helical" evidence="6">
    <location>
        <begin position="132"/>
        <end position="150"/>
    </location>
</feature>
<keyword evidence="4 6" id="KW-1133">Transmembrane helix</keyword>
<feature type="transmembrane region" description="Helical" evidence="6">
    <location>
        <begin position="39"/>
        <end position="64"/>
    </location>
</feature>
<keyword evidence="9" id="KW-1185">Reference proteome</keyword>
<dbReference type="GO" id="GO:0005886">
    <property type="term" value="C:plasma membrane"/>
    <property type="evidence" value="ECO:0007669"/>
    <property type="project" value="UniProtKB-SubCell"/>
</dbReference>
<accession>A0A918THC4</accession>
<dbReference type="InterPro" id="IPR037185">
    <property type="entry name" value="EmrE-like"/>
</dbReference>
<proteinExistence type="predicted"/>
<organism evidence="8 9">
    <name type="scientific">Neogemmobacter tilapiae</name>
    <dbReference type="NCBI Taxonomy" id="875041"/>
    <lineage>
        <taxon>Bacteria</taxon>
        <taxon>Pseudomonadati</taxon>
        <taxon>Pseudomonadota</taxon>
        <taxon>Alphaproteobacteria</taxon>
        <taxon>Rhodobacterales</taxon>
        <taxon>Paracoccaceae</taxon>
        <taxon>Neogemmobacter</taxon>
    </lineage>
</organism>
<feature type="domain" description="EamA" evidence="7">
    <location>
        <begin position="14"/>
        <end position="145"/>
    </location>
</feature>
<dbReference type="PANTHER" id="PTHR32322">
    <property type="entry name" value="INNER MEMBRANE TRANSPORTER"/>
    <property type="match status" value="1"/>
</dbReference>
<evidence type="ECO:0000313" key="8">
    <source>
        <dbReference type="EMBL" id="GHC46758.1"/>
    </source>
</evidence>
<evidence type="ECO:0000259" key="7">
    <source>
        <dbReference type="Pfam" id="PF00892"/>
    </source>
</evidence>
<keyword evidence="3 6" id="KW-0812">Transmembrane</keyword>
<dbReference type="PANTHER" id="PTHR32322:SF18">
    <property type="entry name" value="S-ADENOSYLMETHIONINE_S-ADENOSYLHOMOCYSTEINE TRANSPORTER"/>
    <property type="match status" value="1"/>
</dbReference>
<evidence type="ECO:0000256" key="1">
    <source>
        <dbReference type="ARBA" id="ARBA00004651"/>
    </source>
</evidence>
<dbReference type="AlphaFoldDB" id="A0A918THC4"/>
<feature type="transmembrane region" description="Helical" evidence="6">
    <location>
        <begin position="259"/>
        <end position="279"/>
    </location>
</feature>
<dbReference type="Proteomes" id="UP000638981">
    <property type="component" value="Unassembled WGS sequence"/>
</dbReference>
<feature type="transmembrane region" description="Helical" evidence="6">
    <location>
        <begin position="227"/>
        <end position="247"/>
    </location>
</feature>
<dbReference type="SUPFAM" id="SSF103481">
    <property type="entry name" value="Multidrug resistance efflux transporter EmrE"/>
    <property type="match status" value="1"/>
</dbReference>
<feature type="transmembrane region" description="Helical" evidence="6">
    <location>
        <begin position="156"/>
        <end position="175"/>
    </location>
</feature>
<evidence type="ECO:0000256" key="3">
    <source>
        <dbReference type="ARBA" id="ARBA00022692"/>
    </source>
</evidence>
<feature type="transmembrane region" description="Helical" evidence="6">
    <location>
        <begin position="285"/>
        <end position="303"/>
    </location>
</feature>